<dbReference type="AlphaFoldDB" id="I4B3G4"/>
<dbReference type="Gene3D" id="1.20.1260.10">
    <property type="match status" value="1"/>
</dbReference>
<name>I4B3G4_TURPD</name>
<accession>I4B3G4</accession>
<dbReference type="Proteomes" id="UP000006048">
    <property type="component" value="Chromosome"/>
</dbReference>
<evidence type="ECO:0000259" key="2">
    <source>
        <dbReference type="Pfam" id="PF02915"/>
    </source>
</evidence>
<dbReference type="GO" id="GO:0016491">
    <property type="term" value="F:oxidoreductase activity"/>
    <property type="evidence" value="ECO:0007669"/>
    <property type="project" value="InterPro"/>
</dbReference>
<evidence type="ECO:0000256" key="1">
    <source>
        <dbReference type="SAM" id="MobiDB-lite"/>
    </source>
</evidence>
<proteinExistence type="predicted"/>
<dbReference type="GO" id="GO:0046872">
    <property type="term" value="F:metal ion binding"/>
    <property type="evidence" value="ECO:0007669"/>
    <property type="project" value="InterPro"/>
</dbReference>
<dbReference type="PATRIC" id="fig|869212.3.peg.1158"/>
<evidence type="ECO:0000313" key="4">
    <source>
        <dbReference type="Proteomes" id="UP000006048"/>
    </source>
</evidence>
<dbReference type="RefSeq" id="WP_014802337.1">
    <property type="nucleotide sequence ID" value="NC_018020.1"/>
</dbReference>
<dbReference type="KEGG" id="tpx:Turpa_1173"/>
<dbReference type="Pfam" id="PF02915">
    <property type="entry name" value="Rubrerythrin"/>
    <property type="match status" value="1"/>
</dbReference>
<dbReference type="InterPro" id="IPR009078">
    <property type="entry name" value="Ferritin-like_SF"/>
</dbReference>
<dbReference type="InterPro" id="IPR003251">
    <property type="entry name" value="Rr_diiron-bd_dom"/>
</dbReference>
<sequence length="236" mass="26413">MSAVKNTSFLEAVAAGIQHEKDFFDFCMKTHDELAAGPVKNFFFDLAEDSVEHIKLIESIYKKYSGSSDLPNLKHLGQVHKFHATAIQRLIRKLDRNLKQSTQGSEFEALRLALQETQDAAEAFAKLADKFTDTGIKMLFRQMSSFNKERSILLEGALVYQHPMIDDAAEREYHLEVVSVELPPQTRPAAKAVPKKAAVKKATKPKPKKAVKKVAKKPTKKAKPTAKVAKKKAKPK</sequence>
<dbReference type="HOGENOM" id="CLU_080963_0_0_12"/>
<dbReference type="OrthoDB" id="345889at2"/>
<evidence type="ECO:0000313" key="3">
    <source>
        <dbReference type="EMBL" id="AFM11821.1"/>
    </source>
</evidence>
<protein>
    <recommendedName>
        <fullName evidence="2">Rubrerythrin diiron-binding domain-containing protein</fullName>
    </recommendedName>
</protein>
<feature type="domain" description="Rubrerythrin diiron-binding" evidence="2">
    <location>
        <begin position="32"/>
        <end position="144"/>
    </location>
</feature>
<feature type="region of interest" description="Disordered" evidence="1">
    <location>
        <begin position="186"/>
        <end position="236"/>
    </location>
</feature>
<dbReference type="InterPro" id="IPR012347">
    <property type="entry name" value="Ferritin-like"/>
</dbReference>
<reference evidence="3 4" key="1">
    <citation type="submission" date="2012-06" db="EMBL/GenBank/DDBJ databases">
        <title>The complete chromosome of genome of Turneriella parva DSM 21527.</title>
        <authorList>
            <consortium name="US DOE Joint Genome Institute (JGI-PGF)"/>
            <person name="Lucas S."/>
            <person name="Han J."/>
            <person name="Lapidus A."/>
            <person name="Bruce D."/>
            <person name="Goodwin L."/>
            <person name="Pitluck S."/>
            <person name="Peters L."/>
            <person name="Kyrpides N."/>
            <person name="Mavromatis K."/>
            <person name="Ivanova N."/>
            <person name="Mikhailova N."/>
            <person name="Chertkov O."/>
            <person name="Detter J.C."/>
            <person name="Tapia R."/>
            <person name="Han C."/>
            <person name="Land M."/>
            <person name="Hauser L."/>
            <person name="Markowitz V."/>
            <person name="Cheng J.-F."/>
            <person name="Hugenholtz P."/>
            <person name="Woyke T."/>
            <person name="Wu D."/>
            <person name="Gronow S."/>
            <person name="Wellnitz S."/>
            <person name="Brambilla E."/>
            <person name="Klenk H.-P."/>
            <person name="Eisen J.A."/>
        </authorList>
    </citation>
    <scope>NUCLEOTIDE SEQUENCE [LARGE SCALE GENOMIC DNA]</scope>
    <source>
        <strain evidence="4">ATCC BAA-1111 / DSM 21527 / NCTC 11395 / H</strain>
    </source>
</reference>
<dbReference type="SUPFAM" id="SSF47240">
    <property type="entry name" value="Ferritin-like"/>
    <property type="match status" value="1"/>
</dbReference>
<dbReference type="EMBL" id="CP002959">
    <property type="protein sequence ID" value="AFM11821.1"/>
    <property type="molecule type" value="Genomic_DNA"/>
</dbReference>
<feature type="compositionally biased region" description="Basic residues" evidence="1">
    <location>
        <begin position="193"/>
        <end position="236"/>
    </location>
</feature>
<dbReference type="STRING" id="869212.Turpa_1173"/>
<gene>
    <name evidence="3" type="ordered locus">Turpa_1173</name>
</gene>
<organism evidence="3 4">
    <name type="scientific">Turneriella parva (strain ATCC BAA-1111 / DSM 21527 / NCTC 11395 / H)</name>
    <name type="common">Leptospira parva</name>
    <dbReference type="NCBI Taxonomy" id="869212"/>
    <lineage>
        <taxon>Bacteria</taxon>
        <taxon>Pseudomonadati</taxon>
        <taxon>Spirochaetota</taxon>
        <taxon>Spirochaetia</taxon>
        <taxon>Leptospirales</taxon>
        <taxon>Leptospiraceae</taxon>
        <taxon>Turneriella</taxon>
    </lineage>
</organism>
<keyword evidence="4" id="KW-1185">Reference proteome</keyword>